<feature type="domain" description="NB-ARC" evidence="1">
    <location>
        <begin position="3"/>
        <end position="156"/>
    </location>
</feature>
<organism evidence="2 3">
    <name type="scientific">Cajanus cajan</name>
    <name type="common">Pigeon pea</name>
    <name type="synonym">Cajanus indicus</name>
    <dbReference type="NCBI Taxonomy" id="3821"/>
    <lineage>
        <taxon>Eukaryota</taxon>
        <taxon>Viridiplantae</taxon>
        <taxon>Streptophyta</taxon>
        <taxon>Embryophyta</taxon>
        <taxon>Tracheophyta</taxon>
        <taxon>Spermatophyta</taxon>
        <taxon>Magnoliopsida</taxon>
        <taxon>eudicotyledons</taxon>
        <taxon>Gunneridae</taxon>
        <taxon>Pentapetalae</taxon>
        <taxon>rosids</taxon>
        <taxon>fabids</taxon>
        <taxon>Fabales</taxon>
        <taxon>Fabaceae</taxon>
        <taxon>Papilionoideae</taxon>
        <taxon>50 kb inversion clade</taxon>
        <taxon>NPAAA clade</taxon>
        <taxon>indigoferoid/millettioid clade</taxon>
        <taxon>Phaseoleae</taxon>
        <taxon>Cajanus</taxon>
    </lineage>
</organism>
<keyword evidence="3" id="KW-1185">Reference proteome</keyword>
<name>A0A151QZE8_CAJCA</name>
<dbReference type="InterPro" id="IPR027417">
    <property type="entry name" value="P-loop_NTPase"/>
</dbReference>
<dbReference type="Proteomes" id="UP000075243">
    <property type="component" value="Unassembled WGS sequence"/>
</dbReference>
<evidence type="ECO:0000259" key="1">
    <source>
        <dbReference type="Pfam" id="PF00931"/>
    </source>
</evidence>
<evidence type="ECO:0000313" key="3">
    <source>
        <dbReference type="Proteomes" id="UP000075243"/>
    </source>
</evidence>
<dbReference type="AlphaFoldDB" id="A0A151QZE8"/>
<dbReference type="GO" id="GO:0043531">
    <property type="term" value="F:ADP binding"/>
    <property type="evidence" value="ECO:0007669"/>
    <property type="project" value="InterPro"/>
</dbReference>
<gene>
    <name evidence="2" type="ORF">KK1_043297</name>
</gene>
<evidence type="ECO:0000313" key="2">
    <source>
        <dbReference type="EMBL" id="KYP35656.1"/>
    </source>
</evidence>
<dbReference type="EMBL" id="KQ484340">
    <property type="protein sequence ID" value="KYP35656.1"/>
    <property type="molecule type" value="Genomic_DNA"/>
</dbReference>
<dbReference type="Gene3D" id="3.40.50.300">
    <property type="entry name" value="P-loop containing nucleotide triphosphate hydrolases"/>
    <property type="match status" value="1"/>
</dbReference>
<sequence length="164" mass="18743">MDQILNEMITTLTQPDTIMIGLYGSSYKSKDNAIMKITRRVKRDGQFDGIIRASLVKKNTWWNKSLDVRNIQEKLGNQNARHLGLQLQEKTLEERASCLSDKLKMKQKILIILDDLQGKINLTKIGILFGNDHMGCRILLVANNKEVLSNTMKIQSVFSMDDFS</sequence>
<dbReference type="InterPro" id="IPR002182">
    <property type="entry name" value="NB-ARC"/>
</dbReference>
<protein>
    <submittedName>
        <fullName evidence="2">Disease resistance protein At5g63020 family</fullName>
    </submittedName>
</protein>
<dbReference type="Pfam" id="PF00931">
    <property type="entry name" value="NB-ARC"/>
    <property type="match status" value="1"/>
</dbReference>
<reference evidence="2" key="1">
    <citation type="journal article" date="2012" name="Nat. Biotechnol.">
        <title>Draft genome sequence of pigeonpea (Cajanus cajan), an orphan legume crop of resource-poor farmers.</title>
        <authorList>
            <person name="Varshney R.K."/>
            <person name="Chen W."/>
            <person name="Li Y."/>
            <person name="Bharti A.K."/>
            <person name="Saxena R.K."/>
            <person name="Schlueter J.A."/>
            <person name="Donoghue M.T."/>
            <person name="Azam S."/>
            <person name="Fan G."/>
            <person name="Whaley A.M."/>
            <person name="Farmer A.D."/>
            <person name="Sheridan J."/>
            <person name="Iwata A."/>
            <person name="Tuteja R."/>
            <person name="Penmetsa R.V."/>
            <person name="Wu W."/>
            <person name="Upadhyaya H.D."/>
            <person name="Yang S.P."/>
            <person name="Shah T."/>
            <person name="Saxena K.B."/>
            <person name="Michael T."/>
            <person name="McCombie W.R."/>
            <person name="Yang B."/>
            <person name="Zhang G."/>
            <person name="Yang H."/>
            <person name="Wang J."/>
            <person name="Spillane C."/>
            <person name="Cook D.R."/>
            <person name="May G.D."/>
            <person name="Xu X."/>
            <person name="Jackson S.A."/>
        </authorList>
    </citation>
    <scope>NUCLEOTIDE SEQUENCE [LARGE SCALE GENOMIC DNA]</scope>
</reference>
<dbReference type="OMA" id="TQPDTIM"/>
<dbReference type="Gramene" id="C.cajan_39578.t">
    <property type="protein sequence ID" value="C.cajan_39578.t"/>
    <property type="gene ID" value="C.cajan_39578"/>
</dbReference>
<accession>A0A151QZE8</accession>
<proteinExistence type="predicted"/>